<proteinExistence type="predicted"/>
<dbReference type="AlphaFoldDB" id="A0A8C4UH64"/>
<reference evidence="2" key="1">
    <citation type="submission" date="2025-08" db="UniProtKB">
        <authorList>
            <consortium name="Ensembl"/>
        </authorList>
    </citation>
    <scope>IDENTIFICATION</scope>
</reference>
<sequence length="92" mass="10824">MQPRTELDFWAAITHCWLVCYISATSVPKDTIFPAFRWLRYRHIYWIFFLTIMSLNPLKVISSSHSSYTIAPPPMKTKQNSSTNLKDTLRLE</sequence>
<accession>A0A8C4UH64</accession>
<feature type="compositionally biased region" description="Polar residues" evidence="1">
    <location>
        <begin position="77"/>
        <end position="86"/>
    </location>
</feature>
<dbReference type="Proteomes" id="UP000694562">
    <property type="component" value="Unplaced"/>
</dbReference>
<protein>
    <submittedName>
        <fullName evidence="2">Uncharacterized protein</fullName>
    </submittedName>
</protein>
<evidence type="ECO:0000313" key="2">
    <source>
        <dbReference type="Ensembl" id="ENSFTIP00000009699.1"/>
    </source>
</evidence>
<dbReference type="Ensembl" id="ENSFTIT00000010132.1">
    <property type="protein sequence ID" value="ENSFTIP00000009699.1"/>
    <property type="gene ID" value="ENSFTIG00000006564.1"/>
</dbReference>
<evidence type="ECO:0000313" key="3">
    <source>
        <dbReference type="Proteomes" id="UP000694562"/>
    </source>
</evidence>
<keyword evidence="3" id="KW-1185">Reference proteome</keyword>
<feature type="region of interest" description="Disordered" evidence="1">
    <location>
        <begin position="68"/>
        <end position="92"/>
    </location>
</feature>
<organism evidence="2 3">
    <name type="scientific">Falco tinnunculus</name>
    <name type="common">Common kestrel</name>
    <dbReference type="NCBI Taxonomy" id="100819"/>
    <lineage>
        <taxon>Eukaryota</taxon>
        <taxon>Metazoa</taxon>
        <taxon>Chordata</taxon>
        <taxon>Craniata</taxon>
        <taxon>Vertebrata</taxon>
        <taxon>Euteleostomi</taxon>
        <taxon>Archelosauria</taxon>
        <taxon>Archosauria</taxon>
        <taxon>Dinosauria</taxon>
        <taxon>Saurischia</taxon>
        <taxon>Theropoda</taxon>
        <taxon>Coelurosauria</taxon>
        <taxon>Aves</taxon>
        <taxon>Neognathae</taxon>
        <taxon>Neoaves</taxon>
        <taxon>Telluraves</taxon>
        <taxon>Australaves</taxon>
        <taxon>Falconiformes</taxon>
        <taxon>Falconidae</taxon>
        <taxon>Falco</taxon>
    </lineage>
</organism>
<name>A0A8C4UH64_FALTI</name>
<reference evidence="2" key="2">
    <citation type="submission" date="2025-09" db="UniProtKB">
        <authorList>
            <consortium name="Ensembl"/>
        </authorList>
    </citation>
    <scope>IDENTIFICATION</scope>
</reference>
<evidence type="ECO:0000256" key="1">
    <source>
        <dbReference type="SAM" id="MobiDB-lite"/>
    </source>
</evidence>